<sequence length="190" mass="20792">MGKLGYNDTPILPDSLYCVHDDRRPAPSIITPGSENNRPSDAVVLFDGTDLNGWQSAKGGDAEWKVVDGYMEVEPKTGDIVSVERFGDVQYHLEFACPAEVKGDSQGRGNSGVFLMGLYEIQVLDGYDNPTYADGITASVYGEYPPLVNACRPPGEWQTYDIFWTAPRFSGVDLVSPAYLTLVHNGVLVH</sequence>
<dbReference type="GO" id="GO:0016787">
    <property type="term" value="F:hydrolase activity"/>
    <property type="evidence" value="ECO:0007669"/>
    <property type="project" value="InterPro"/>
</dbReference>
<proteinExistence type="predicted"/>
<dbReference type="EMBL" id="UINC01215655">
    <property type="protein sequence ID" value="SVE41444.1"/>
    <property type="molecule type" value="Genomic_DNA"/>
</dbReference>
<gene>
    <name evidence="2" type="ORF">METZ01_LOCUS494298</name>
</gene>
<evidence type="ECO:0000313" key="2">
    <source>
        <dbReference type="EMBL" id="SVE41444.1"/>
    </source>
</evidence>
<dbReference type="Gene3D" id="2.60.120.560">
    <property type="entry name" value="Exo-inulinase, domain 1"/>
    <property type="match status" value="1"/>
</dbReference>
<organism evidence="2">
    <name type="scientific">marine metagenome</name>
    <dbReference type="NCBI Taxonomy" id="408172"/>
    <lineage>
        <taxon>unclassified sequences</taxon>
        <taxon>metagenomes</taxon>
        <taxon>ecological metagenomes</taxon>
    </lineage>
</organism>
<evidence type="ECO:0000259" key="1">
    <source>
        <dbReference type="Pfam" id="PF06439"/>
    </source>
</evidence>
<protein>
    <recommendedName>
        <fullName evidence="1">3-keto-alpha-glucoside-1,2-lyase/3-keto-2-hydroxy-glucal hydratase domain-containing protein</fullName>
    </recommendedName>
</protein>
<reference evidence="2" key="1">
    <citation type="submission" date="2018-05" db="EMBL/GenBank/DDBJ databases">
        <authorList>
            <person name="Lanie J.A."/>
            <person name="Ng W.-L."/>
            <person name="Kazmierczak K.M."/>
            <person name="Andrzejewski T.M."/>
            <person name="Davidsen T.M."/>
            <person name="Wayne K.J."/>
            <person name="Tettelin H."/>
            <person name="Glass J.I."/>
            <person name="Rusch D."/>
            <person name="Podicherti R."/>
            <person name="Tsui H.-C.T."/>
            <person name="Winkler M.E."/>
        </authorList>
    </citation>
    <scope>NUCLEOTIDE SEQUENCE</scope>
</reference>
<feature type="domain" description="3-keto-alpha-glucoside-1,2-lyase/3-keto-2-hydroxy-glucal hydratase" evidence="1">
    <location>
        <begin position="42"/>
        <end position="190"/>
    </location>
</feature>
<accession>A0A383DAS8</accession>
<feature type="non-terminal residue" evidence="2">
    <location>
        <position position="190"/>
    </location>
</feature>
<dbReference type="InterPro" id="IPR010496">
    <property type="entry name" value="AL/BT2_dom"/>
</dbReference>
<dbReference type="AlphaFoldDB" id="A0A383DAS8"/>
<dbReference type="Pfam" id="PF06439">
    <property type="entry name" value="3keto-disac_hyd"/>
    <property type="match status" value="1"/>
</dbReference>
<name>A0A383DAS8_9ZZZZ</name>